<evidence type="ECO:0000256" key="1">
    <source>
        <dbReference type="ARBA" id="ARBA00004141"/>
    </source>
</evidence>
<keyword evidence="5" id="KW-0350">Heme biosynthesis</keyword>
<evidence type="ECO:0000256" key="4">
    <source>
        <dbReference type="ARBA" id="ARBA00022989"/>
    </source>
</evidence>
<dbReference type="Pfam" id="PF01040">
    <property type="entry name" value="UbiA"/>
    <property type="match status" value="1"/>
</dbReference>
<dbReference type="InterPro" id="IPR000537">
    <property type="entry name" value="UbiA_prenyltransferase"/>
</dbReference>
<accession>A0A7J6L706</accession>
<evidence type="ECO:0000256" key="8">
    <source>
        <dbReference type="SAM" id="Phobius"/>
    </source>
</evidence>
<keyword evidence="3 8" id="KW-0812">Transmembrane</keyword>
<comment type="caution">
    <text evidence="9">The sequence shown here is derived from an EMBL/GenBank/DDBJ whole genome shotgun (WGS) entry which is preliminary data.</text>
</comment>
<dbReference type="InterPro" id="IPR006369">
    <property type="entry name" value="Protohaem_IX_farnesylTrfase"/>
</dbReference>
<gene>
    <name evidence="9" type="primary">COX10</name>
    <name evidence="9" type="ORF">FOL47_009677</name>
</gene>
<dbReference type="CDD" id="cd13957">
    <property type="entry name" value="PT_UbiA_Cox10"/>
    <property type="match status" value="1"/>
</dbReference>
<dbReference type="Gene3D" id="1.10.357.140">
    <property type="entry name" value="UbiA prenyltransferase"/>
    <property type="match status" value="1"/>
</dbReference>
<evidence type="ECO:0000256" key="2">
    <source>
        <dbReference type="ARBA" id="ARBA00022679"/>
    </source>
</evidence>
<dbReference type="GO" id="GO:0008495">
    <property type="term" value="F:protoheme IX farnesyltransferase activity"/>
    <property type="evidence" value="ECO:0007669"/>
    <property type="project" value="InterPro"/>
</dbReference>
<feature type="transmembrane region" description="Helical" evidence="8">
    <location>
        <begin position="215"/>
        <end position="232"/>
    </location>
</feature>
<dbReference type="AlphaFoldDB" id="A0A7J6L706"/>
<name>A0A7J6L706_PERCH</name>
<dbReference type="Proteomes" id="UP000591131">
    <property type="component" value="Unassembled WGS sequence"/>
</dbReference>
<evidence type="ECO:0000256" key="7">
    <source>
        <dbReference type="ARBA" id="ARBA00030253"/>
    </source>
</evidence>
<dbReference type="InterPro" id="IPR044878">
    <property type="entry name" value="UbiA_sf"/>
</dbReference>
<protein>
    <recommendedName>
        <fullName evidence="7">Heme O synthase</fullName>
    </recommendedName>
</protein>
<evidence type="ECO:0000313" key="10">
    <source>
        <dbReference type="Proteomes" id="UP000591131"/>
    </source>
</evidence>
<dbReference type="GO" id="GO:0016020">
    <property type="term" value="C:membrane"/>
    <property type="evidence" value="ECO:0007669"/>
    <property type="project" value="UniProtKB-SubCell"/>
</dbReference>
<evidence type="ECO:0000313" key="9">
    <source>
        <dbReference type="EMBL" id="KAF4654962.1"/>
    </source>
</evidence>
<keyword evidence="6 8" id="KW-0472">Membrane</keyword>
<dbReference type="GO" id="GO:0006784">
    <property type="term" value="P:heme A biosynthetic process"/>
    <property type="evidence" value="ECO:0007669"/>
    <property type="project" value="TreeGrafter"/>
</dbReference>
<feature type="transmembrane region" description="Helical" evidence="8">
    <location>
        <begin position="49"/>
        <end position="74"/>
    </location>
</feature>
<dbReference type="PANTHER" id="PTHR43448">
    <property type="entry name" value="PROTOHEME IX FARNESYLTRANSFERASE, MITOCHONDRIAL"/>
    <property type="match status" value="1"/>
</dbReference>
<dbReference type="GO" id="GO:0005739">
    <property type="term" value="C:mitochondrion"/>
    <property type="evidence" value="ECO:0007669"/>
    <property type="project" value="TreeGrafter"/>
</dbReference>
<keyword evidence="4 8" id="KW-1133">Transmembrane helix</keyword>
<dbReference type="EMBL" id="JAAPAO010000690">
    <property type="protein sequence ID" value="KAF4654962.1"/>
    <property type="molecule type" value="Genomic_DNA"/>
</dbReference>
<keyword evidence="10" id="KW-1185">Reference proteome</keyword>
<feature type="transmembrane region" description="Helical" evidence="8">
    <location>
        <begin position="163"/>
        <end position="185"/>
    </location>
</feature>
<evidence type="ECO:0000256" key="3">
    <source>
        <dbReference type="ARBA" id="ARBA00022692"/>
    </source>
</evidence>
<dbReference type="PANTHER" id="PTHR43448:SF2">
    <property type="entry name" value="PROTOHEME IX FARNESYLTRANSFERASE, MITOCHONDRIAL"/>
    <property type="match status" value="1"/>
</dbReference>
<sequence length="333" mass="37088">MGIFTGTLLCAASSQAINQMMEKDRDANMARTKSRPLPTGAISIRDAGIFASVTCPVPAAVALSTAALYTMVYTPMKVKSPYNTHIGSIAGSLPVLIGFSVAGVPLLGDLAPFTLFMLQTLWQFPHFYALAWLFRCDYSRAGYRMFPLEDETGHQTAEMCRPYMLALAALPVVASAVGVTSWMFAFSGSVPNIIYYRYGFTKFAANPSNASARRYFLHSVWYLAAMMGFFVLHAQRPHRKGVEVIDGEGGGGVCRSPWILHEIDMADWRTKFRSTLEKKWCIHDWLRFDSSVGSNRVEEMQDCKICVYSRLPESCVHLVLHHYDAGEKLLYGS</sequence>
<keyword evidence="2 9" id="KW-0808">Transferase</keyword>
<reference evidence="9 10" key="1">
    <citation type="submission" date="2020-04" db="EMBL/GenBank/DDBJ databases">
        <title>Perkinsus chesapeaki whole genome sequence.</title>
        <authorList>
            <person name="Bogema D.R."/>
        </authorList>
    </citation>
    <scope>NUCLEOTIDE SEQUENCE [LARGE SCALE GENOMIC DNA]</scope>
    <source>
        <strain evidence="9">ATCC PRA-425</strain>
    </source>
</reference>
<dbReference type="OrthoDB" id="5211at2759"/>
<evidence type="ECO:0000256" key="6">
    <source>
        <dbReference type="ARBA" id="ARBA00023136"/>
    </source>
</evidence>
<feature type="transmembrane region" description="Helical" evidence="8">
    <location>
        <begin position="113"/>
        <end position="134"/>
    </location>
</feature>
<evidence type="ECO:0000256" key="5">
    <source>
        <dbReference type="ARBA" id="ARBA00023133"/>
    </source>
</evidence>
<proteinExistence type="predicted"/>
<organism evidence="9 10">
    <name type="scientific">Perkinsus chesapeaki</name>
    <name type="common">Clam parasite</name>
    <name type="synonym">Perkinsus andrewsi</name>
    <dbReference type="NCBI Taxonomy" id="330153"/>
    <lineage>
        <taxon>Eukaryota</taxon>
        <taxon>Sar</taxon>
        <taxon>Alveolata</taxon>
        <taxon>Perkinsozoa</taxon>
        <taxon>Perkinsea</taxon>
        <taxon>Perkinsida</taxon>
        <taxon>Perkinsidae</taxon>
        <taxon>Perkinsus</taxon>
    </lineage>
</organism>
<comment type="subcellular location">
    <subcellularLocation>
        <location evidence="1">Membrane</location>
        <topology evidence="1">Multi-pass membrane protein</topology>
    </subcellularLocation>
</comment>
<feature type="transmembrane region" description="Helical" evidence="8">
    <location>
        <begin position="86"/>
        <end position="107"/>
    </location>
</feature>